<dbReference type="STRING" id="92835.RS81_01577"/>
<evidence type="ECO:0000313" key="2">
    <source>
        <dbReference type="EMBL" id="KJL40493.1"/>
    </source>
</evidence>
<evidence type="ECO:0000256" key="1">
    <source>
        <dbReference type="SAM" id="SignalP"/>
    </source>
</evidence>
<dbReference type="Proteomes" id="UP000033956">
    <property type="component" value="Unassembled WGS sequence"/>
</dbReference>
<comment type="caution">
    <text evidence="2">The sequence shown here is derived from an EMBL/GenBank/DDBJ whole genome shotgun (WGS) entry which is preliminary data.</text>
</comment>
<dbReference type="PATRIC" id="fig|92835.4.peg.1596"/>
<accession>A0A0M2H2K8</accession>
<dbReference type="EMBL" id="JYIZ01000046">
    <property type="protein sequence ID" value="KJL40493.1"/>
    <property type="molecule type" value="Genomic_DNA"/>
</dbReference>
<dbReference type="OrthoDB" id="3391880at2"/>
<name>A0A0M2H2K8_9MICO</name>
<keyword evidence="1" id="KW-0732">Signal</keyword>
<sequence>MTRGLARVAAVVGLVCAVAVVGAVGDTDAAWTDSERASDSFAAGVVNPVTQMACTAGLLAPVRFTFAAPTGGLARTGYRWTVTGGFTASGTAPANATYVELTSGLLGVGTGTFSLYVVGPGGWESRAKTGQLGFTTGLISSCSVN</sequence>
<proteinExistence type="predicted"/>
<protein>
    <submittedName>
        <fullName evidence="2">Uncharacterized protein</fullName>
    </submittedName>
</protein>
<gene>
    <name evidence="2" type="ORF">RS81_01577</name>
</gene>
<evidence type="ECO:0000313" key="3">
    <source>
        <dbReference type="Proteomes" id="UP000033956"/>
    </source>
</evidence>
<dbReference type="RefSeq" id="WP_045275522.1">
    <property type="nucleotide sequence ID" value="NZ_BAAAUP010000003.1"/>
</dbReference>
<organism evidence="2 3">
    <name type="scientific">Microbacterium terrae</name>
    <dbReference type="NCBI Taxonomy" id="69369"/>
    <lineage>
        <taxon>Bacteria</taxon>
        <taxon>Bacillati</taxon>
        <taxon>Actinomycetota</taxon>
        <taxon>Actinomycetes</taxon>
        <taxon>Micrococcales</taxon>
        <taxon>Microbacteriaceae</taxon>
        <taxon>Microbacterium</taxon>
    </lineage>
</organism>
<keyword evidence="3" id="KW-1185">Reference proteome</keyword>
<feature type="signal peptide" evidence="1">
    <location>
        <begin position="1"/>
        <end position="23"/>
    </location>
</feature>
<reference evidence="2 3" key="1">
    <citation type="submission" date="2015-02" db="EMBL/GenBank/DDBJ databases">
        <title>Draft genome sequences of ten Microbacterium spp. with emphasis on heavy metal contaminated environments.</title>
        <authorList>
            <person name="Corretto E."/>
        </authorList>
    </citation>
    <scope>NUCLEOTIDE SEQUENCE [LARGE SCALE GENOMIC DNA]</scope>
    <source>
        <strain evidence="2 3">DSM 12510</strain>
    </source>
</reference>
<dbReference type="AlphaFoldDB" id="A0A0M2H2K8"/>
<feature type="chain" id="PRO_5039156329" evidence="1">
    <location>
        <begin position="24"/>
        <end position="145"/>
    </location>
</feature>